<dbReference type="EMBL" id="JBHYPX010000051">
    <property type="protein sequence ID" value="MFE1354879.1"/>
    <property type="molecule type" value="Genomic_DNA"/>
</dbReference>
<dbReference type="PANTHER" id="PTHR46470:SF4">
    <property type="entry name" value="5-AMINO-6-(5-PHOSPHO-D-RIBITYLAMINO)URACIL PHOSPHATASE YIGB"/>
    <property type="match status" value="1"/>
</dbReference>
<dbReference type="Gene3D" id="1.20.120.1600">
    <property type="match status" value="1"/>
</dbReference>
<dbReference type="InterPro" id="IPR023214">
    <property type="entry name" value="HAD_sf"/>
</dbReference>
<evidence type="ECO:0000313" key="5">
    <source>
        <dbReference type="Proteomes" id="UP001599542"/>
    </source>
</evidence>
<dbReference type="EC" id="3.1.3.-" evidence="4"/>
<evidence type="ECO:0000256" key="1">
    <source>
        <dbReference type="ARBA" id="ARBA00001946"/>
    </source>
</evidence>
<proteinExistence type="predicted"/>
<dbReference type="InterPro" id="IPR006439">
    <property type="entry name" value="HAD-SF_hydro_IA"/>
</dbReference>
<keyword evidence="3" id="KW-0460">Magnesium</keyword>
<dbReference type="RefSeq" id="WP_380324721.1">
    <property type="nucleotide sequence ID" value="NZ_JBHYPW010000026.1"/>
</dbReference>
<dbReference type="Gene3D" id="3.40.50.1000">
    <property type="entry name" value="HAD superfamily/HAD-like"/>
    <property type="match status" value="1"/>
</dbReference>
<evidence type="ECO:0000256" key="2">
    <source>
        <dbReference type="ARBA" id="ARBA00022801"/>
    </source>
</evidence>
<keyword evidence="2 4" id="KW-0378">Hydrolase</keyword>
<protein>
    <submittedName>
        <fullName evidence="4">HAD family hydrolase</fullName>
        <ecNumber evidence="4">3.1.3.-</ecNumber>
    </submittedName>
</protein>
<evidence type="ECO:0000256" key="3">
    <source>
        <dbReference type="ARBA" id="ARBA00022842"/>
    </source>
</evidence>
<name>A0ABW6GQH1_9ACTN</name>
<keyword evidence="5" id="KW-1185">Reference proteome</keyword>
<organism evidence="4 5">
    <name type="scientific">Kitasatospora phosalacinea</name>
    <dbReference type="NCBI Taxonomy" id="2065"/>
    <lineage>
        <taxon>Bacteria</taxon>
        <taxon>Bacillati</taxon>
        <taxon>Actinomycetota</taxon>
        <taxon>Actinomycetes</taxon>
        <taxon>Kitasatosporales</taxon>
        <taxon>Streptomycetaceae</taxon>
        <taxon>Kitasatospora</taxon>
    </lineage>
</organism>
<evidence type="ECO:0000313" key="4">
    <source>
        <dbReference type="EMBL" id="MFE1354879.1"/>
    </source>
</evidence>
<reference evidence="4 5" key="1">
    <citation type="submission" date="2024-09" db="EMBL/GenBank/DDBJ databases">
        <title>The Natural Products Discovery Center: Release of the First 8490 Sequenced Strains for Exploring Actinobacteria Biosynthetic Diversity.</title>
        <authorList>
            <person name="Kalkreuter E."/>
            <person name="Kautsar S.A."/>
            <person name="Yang D."/>
            <person name="Bader C.D."/>
            <person name="Teijaro C.N."/>
            <person name="Fluegel L."/>
            <person name="Davis C.M."/>
            <person name="Simpson J.R."/>
            <person name="Lauterbach L."/>
            <person name="Steele A.D."/>
            <person name="Gui C."/>
            <person name="Meng S."/>
            <person name="Li G."/>
            <person name="Viehrig K."/>
            <person name="Ye F."/>
            <person name="Su P."/>
            <person name="Kiefer A.F."/>
            <person name="Nichols A."/>
            <person name="Cepeda A.J."/>
            <person name="Yan W."/>
            <person name="Fan B."/>
            <person name="Jiang Y."/>
            <person name="Adhikari A."/>
            <person name="Zheng C.-J."/>
            <person name="Schuster L."/>
            <person name="Cowan T.M."/>
            <person name="Smanski M.J."/>
            <person name="Chevrette M.G."/>
            <person name="De Carvalho L.P.S."/>
            <person name="Shen B."/>
        </authorList>
    </citation>
    <scope>NUCLEOTIDE SEQUENCE [LARGE SCALE GENOMIC DNA]</scope>
    <source>
        <strain evidence="4 5">NPDC058753</strain>
    </source>
</reference>
<dbReference type="Proteomes" id="UP001599542">
    <property type="component" value="Unassembled WGS sequence"/>
</dbReference>
<comment type="caution">
    <text evidence="4">The sequence shown here is derived from an EMBL/GenBank/DDBJ whole genome shotgun (WGS) entry which is preliminary data.</text>
</comment>
<dbReference type="SUPFAM" id="SSF56784">
    <property type="entry name" value="HAD-like"/>
    <property type="match status" value="1"/>
</dbReference>
<dbReference type="InterPro" id="IPR036412">
    <property type="entry name" value="HAD-like_sf"/>
</dbReference>
<dbReference type="Pfam" id="PF00702">
    <property type="entry name" value="Hydrolase"/>
    <property type="match status" value="1"/>
</dbReference>
<dbReference type="GO" id="GO:0016787">
    <property type="term" value="F:hydrolase activity"/>
    <property type="evidence" value="ECO:0007669"/>
    <property type="project" value="UniProtKB-KW"/>
</dbReference>
<dbReference type="InterPro" id="IPR051400">
    <property type="entry name" value="HAD-like_hydrolase"/>
</dbReference>
<dbReference type="SFLD" id="SFLDS00003">
    <property type="entry name" value="Haloacid_Dehalogenase"/>
    <property type="match status" value="1"/>
</dbReference>
<dbReference type="NCBIfam" id="TIGR01549">
    <property type="entry name" value="HAD-SF-IA-v1"/>
    <property type="match status" value="1"/>
</dbReference>
<comment type="cofactor">
    <cofactor evidence="1">
        <name>Mg(2+)</name>
        <dbReference type="ChEBI" id="CHEBI:18420"/>
    </cofactor>
</comment>
<accession>A0ABW6GQH1</accession>
<dbReference type="PANTHER" id="PTHR46470">
    <property type="entry name" value="N-ACYLNEURAMINATE-9-PHOSPHATASE"/>
    <property type="match status" value="1"/>
</dbReference>
<gene>
    <name evidence="4" type="ORF">ACFW6T_23120</name>
</gene>
<sequence length="250" mass="26885">MMIDAVLFDLDGTLLDHDAAAEAAVLGGVAAELAAAAALPGRVPEGEPALPAPEFDRDEVLRFWRRIERTEYDRYLAGELTVQEQRRTRAVALAAHLGLGRWSAERADDWFTGYLRRYRASWRAYPDVPDAVRELGTGRRLGVITNGEGEIQRSKLRAIGLGALAPHTTASGETGRPKPDPAIFHLACRTLGTAPARTAYVGDRLDLDARAATAAGLLGIWLDRTPAPDAAPPADVPRVHSLAEVAALLS</sequence>
<dbReference type="SFLD" id="SFLDG01129">
    <property type="entry name" value="C1.5:_HAD__Beta-PGM__Phosphata"/>
    <property type="match status" value="1"/>
</dbReference>
<dbReference type="PRINTS" id="PR00413">
    <property type="entry name" value="HADHALOGNASE"/>
</dbReference>